<dbReference type="Gene3D" id="3.40.1030.10">
    <property type="entry name" value="Nucleoside phosphorylase/phosphoribosyltransferase catalytic domain"/>
    <property type="match status" value="1"/>
</dbReference>
<dbReference type="Proteomes" id="UP000025229">
    <property type="component" value="Chromosome"/>
</dbReference>
<accession>A0A023WZ81</accession>
<reference evidence="3 4" key="1">
    <citation type="submission" date="2014-03" db="EMBL/GenBank/DDBJ databases">
        <title>Complete genome sequence of the Radio-Resistant Rubrobacter radiotolerans RSPS-4.</title>
        <authorList>
            <person name="Egas C.C."/>
            <person name="Barroso C.C."/>
            <person name="Froufe H.J.C."/>
            <person name="Pacheco J.J."/>
            <person name="Albuquerque L.L."/>
            <person name="da Costa M.M.S."/>
        </authorList>
    </citation>
    <scope>NUCLEOTIDE SEQUENCE [LARGE SCALE GENOMIC DNA]</scope>
    <source>
        <strain evidence="3 4">RSPS-4</strain>
    </source>
</reference>
<evidence type="ECO:0000313" key="4">
    <source>
        <dbReference type="Proteomes" id="UP000025229"/>
    </source>
</evidence>
<evidence type="ECO:0000256" key="1">
    <source>
        <dbReference type="ARBA" id="ARBA00022676"/>
    </source>
</evidence>
<sequence>MPWAGERDEARRVRAALGGEPGPVLDLILYNAALRLWASGRGELRDAVRRARETVESGAALRFLGSLTA</sequence>
<dbReference type="InterPro" id="IPR035902">
    <property type="entry name" value="Nuc_phospho_transferase"/>
</dbReference>
<proteinExistence type="predicted"/>
<organism evidence="3 4">
    <name type="scientific">Rubrobacter radiotolerans</name>
    <name type="common">Arthrobacter radiotolerans</name>
    <dbReference type="NCBI Taxonomy" id="42256"/>
    <lineage>
        <taxon>Bacteria</taxon>
        <taxon>Bacillati</taxon>
        <taxon>Actinomycetota</taxon>
        <taxon>Rubrobacteria</taxon>
        <taxon>Rubrobacterales</taxon>
        <taxon>Rubrobacteraceae</taxon>
        <taxon>Rubrobacter</taxon>
    </lineage>
</organism>
<keyword evidence="2" id="KW-0808">Transferase</keyword>
<dbReference type="STRING" id="42256.RradSPS_0120"/>
<keyword evidence="4" id="KW-1185">Reference proteome</keyword>
<name>A0A023WZ81_RUBRA</name>
<keyword evidence="1" id="KW-0328">Glycosyltransferase</keyword>
<protein>
    <submittedName>
        <fullName evidence="3">Uncharacterized protein</fullName>
    </submittedName>
</protein>
<evidence type="ECO:0000256" key="2">
    <source>
        <dbReference type="ARBA" id="ARBA00022679"/>
    </source>
</evidence>
<dbReference type="GO" id="GO:0016757">
    <property type="term" value="F:glycosyltransferase activity"/>
    <property type="evidence" value="ECO:0007669"/>
    <property type="project" value="UniProtKB-KW"/>
</dbReference>
<dbReference type="EMBL" id="CP007514">
    <property type="protein sequence ID" value="AHY45403.1"/>
    <property type="molecule type" value="Genomic_DNA"/>
</dbReference>
<gene>
    <name evidence="3" type="ORF">RradSPS_0120</name>
</gene>
<dbReference type="HOGENOM" id="CLU_2773369_0_0_11"/>
<dbReference type="AlphaFoldDB" id="A0A023WZ81"/>
<dbReference type="KEGG" id="rrd:RradSPS_0120"/>
<evidence type="ECO:0000313" key="3">
    <source>
        <dbReference type="EMBL" id="AHY45403.1"/>
    </source>
</evidence>
<dbReference type="SUPFAM" id="SSF52418">
    <property type="entry name" value="Nucleoside phosphorylase/phosphoribosyltransferase catalytic domain"/>
    <property type="match status" value="1"/>
</dbReference>